<gene>
    <name evidence="1" type="ORF">CYMTET_10122</name>
</gene>
<organism evidence="1 2">
    <name type="scientific">Cymbomonas tetramitiformis</name>
    <dbReference type="NCBI Taxonomy" id="36881"/>
    <lineage>
        <taxon>Eukaryota</taxon>
        <taxon>Viridiplantae</taxon>
        <taxon>Chlorophyta</taxon>
        <taxon>Pyramimonadophyceae</taxon>
        <taxon>Pyramimonadales</taxon>
        <taxon>Pyramimonadaceae</taxon>
        <taxon>Cymbomonas</taxon>
    </lineage>
</organism>
<keyword evidence="2" id="KW-1185">Reference proteome</keyword>
<dbReference type="EMBL" id="LGRX02003528">
    <property type="protein sequence ID" value="KAK3282127.1"/>
    <property type="molecule type" value="Genomic_DNA"/>
</dbReference>
<reference evidence="1 2" key="1">
    <citation type="journal article" date="2015" name="Genome Biol. Evol.">
        <title>Comparative Genomics of a Bacterivorous Green Alga Reveals Evolutionary Causalities and Consequences of Phago-Mixotrophic Mode of Nutrition.</title>
        <authorList>
            <person name="Burns J.A."/>
            <person name="Paasch A."/>
            <person name="Narechania A."/>
            <person name="Kim E."/>
        </authorList>
    </citation>
    <scope>NUCLEOTIDE SEQUENCE [LARGE SCALE GENOMIC DNA]</scope>
    <source>
        <strain evidence="1 2">PLY_AMNH</strain>
    </source>
</reference>
<sequence>MFEDANNVEGFKRGVAGIHRITITSVRTKAFNLLIKTYETDEVYICEWFCDYWWGKWGGWVLGALPPDKPSTQNGPEACNRWSKHSFLQREATFACPLSSTRPQVCSRGYHLRPRVSSAYWSDIVRHAVWREALLMVDSNVLELMTNATHLPHLSNNNTMVDVVPAMKTYASLTSTTTIDKKKK</sequence>
<evidence type="ECO:0000313" key="1">
    <source>
        <dbReference type="EMBL" id="KAK3282127.1"/>
    </source>
</evidence>
<proteinExistence type="predicted"/>
<dbReference type="Proteomes" id="UP001190700">
    <property type="component" value="Unassembled WGS sequence"/>
</dbReference>
<comment type="caution">
    <text evidence="1">The sequence shown here is derived from an EMBL/GenBank/DDBJ whole genome shotgun (WGS) entry which is preliminary data.</text>
</comment>
<name>A0AAE0GPY1_9CHLO</name>
<accession>A0AAE0GPY1</accession>
<dbReference type="AlphaFoldDB" id="A0AAE0GPY1"/>
<evidence type="ECO:0000313" key="2">
    <source>
        <dbReference type="Proteomes" id="UP001190700"/>
    </source>
</evidence>
<protein>
    <submittedName>
        <fullName evidence="1">Uncharacterized protein</fullName>
    </submittedName>
</protein>